<dbReference type="InterPro" id="IPR001810">
    <property type="entry name" value="F-box_dom"/>
</dbReference>
<evidence type="ECO:0000259" key="1">
    <source>
        <dbReference type="Pfam" id="PF00646"/>
    </source>
</evidence>
<dbReference type="Proteomes" id="UP000827892">
    <property type="component" value="Chromosome I"/>
</dbReference>
<dbReference type="AlphaFoldDB" id="A0AAE9DUN6"/>
<sequence>MPFPILRTSFVVLSEIISLLEPNQIVTASLCSKKVRRLFKNYYQQRKPSKWRLSMFADSDNGYVDIISRTVNNRTYVIMTKHTSELAGAPHKSIEINGYINNADEDVDGIQGDYSIQRWDGVKATISCMFGYFSMVIWHAD</sequence>
<evidence type="ECO:0000313" key="3">
    <source>
        <dbReference type="Proteomes" id="UP000827892"/>
    </source>
</evidence>
<organism evidence="2 3">
    <name type="scientific">Caenorhabditis briggsae</name>
    <dbReference type="NCBI Taxonomy" id="6238"/>
    <lineage>
        <taxon>Eukaryota</taxon>
        <taxon>Metazoa</taxon>
        <taxon>Ecdysozoa</taxon>
        <taxon>Nematoda</taxon>
        <taxon>Chromadorea</taxon>
        <taxon>Rhabditida</taxon>
        <taxon>Rhabditina</taxon>
        <taxon>Rhabditomorpha</taxon>
        <taxon>Rhabditoidea</taxon>
        <taxon>Rhabditidae</taxon>
        <taxon>Peloderinae</taxon>
        <taxon>Caenorhabditis</taxon>
    </lineage>
</organism>
<reference evidence="2 3" key="1">
    <citation type="submission" date="2022-05" db="EMBL/GenBank/DDBJ databases">
        <title>Chromosome-level reference genomes for two strains of Caenorhabditis briggsae: an improved platform for comparative genomics.</title>
        <authorList>
            <person name="Stevens L."/>
            <person name="Andersen E.C."/>
        </authorList>
    </citation>
    <scope>NUCLEOTIDE SEQUENCE [LARGE SCALE GENOMIC DNA]</scope>
    <source>
        <strain evidence="2">QX1410_ONT</strain>
        <tissue evidence="2">Whole-organism</tissue>
    </source>
</reference>
<accession>A0AAE9DUN6</accession>
<evidence type="ECO:0000313" key="2">
    <source>
        <dbReference type="EMBL" id="ULU12807.1"/>
    </source>
</evidence>
<feature type="domain" description="F-box" evidence="1">
    <location>
        <begin position="11"/>
        <end position="41"/>
    </location>
</feature>
<proteinExistence type="predicted"/>
<dbReference type="EMBL" id="CP090891">
    <property type="protein sequence ID" value="ULU12807.1"/>
    <property type="molecule type" value="Genomic_DNA"/>
</dbReference>
<name>A0AAE9DUN6_CAEBR</name>
<gene>
    <name evidence="2" type="ORF">L3Y34_015802</name>
</gene>
<protein>
    <recommendedName>
        <fullName evidence="1">F-box domain-containing protein</fullName>
    </recommendedName>
</protein>
<dbReference type="Pfam" id="PF00646">
    <property type="entry name" value="F-box"/>
    <property type="match status" value="1"/>
</dbReference>